<dbReference type="PRINTS" id="PR00411">
    <property type="entry name" value="PNDRDTASEI"/>
</dbReference>
<gene>
    <name evidence="2" type="ORF">FRC98_14145</name>
</gene>
<accession>A0A5C6X233</accession>
<dbReference type="RefSeq" id="WP_146982092.1">
    <property type="nucleotide sequence ID" value="NZ_VOSM01000007.1"/>
</dbReference>
<dbReference type="OrthoDB" id="9773233at2"/>
<evidence type="ECO:0000313" key="2">
    <source>
        <dbReference type="EMBL" id="TXD35813.1"/>
    </source>
</evidence>
<dbReference type="SUPFAM" id="SSF51905">
    <property type="entry name" value="FAD/NAD(P)-binding domain"/>
    <property type="match status" value="1"/>
</dbReference>
<comment type="caution">
    <text evidence="2">The sequence shown here is derived from an EMBL/GenBank/DDBJ whole genome shotgun (WGS) entry which is preliminary data.</text>
</comment>
<dbReference type="GO" id="GO:0016491">
    <property type="term" value="F:oxidoreductase activity"/>
    <property type="evidence" value="ECO:0007669"/>
    <property type="project" value="InterPro"/>
</dbReference>
<sequence>MSLKSSAEHQNMRRLAIVGAGPIGVEFALRALEEGFAVTLYEAKTPGAHVRTWAHVTFFSPWSLNRSARGEATLQAADVELAPDDDFPTGEQYINAYLEPLVDALKRAPNFQLLEHTRVLGVSRMRALKGDLLANPQRARRPFLLRVAGPDGERFDEADVLIDASGVLDNPNHLGPGGLAAIGEEALNGEVIRAIPDVEAQHDALAGKRVLVVGHGHSAATTLGALTELREHAPQTHITWAYRAEGEPFAEIEGDTLPQRLRLSRLGNAIARGEVSGVDPVSGVFVERITRADDGLHVELADAQGQKHEIEVDRIIANVGYHPDTSLTRELQVHLCYASDGPMKLAASLLASAGNADCLAQSSAGPEVLKNPEPDFFVLGNKSYGRNPNFLLKIGLEQIDDVMTLLTQKEGDV</sequence>
<evidence type="ECO:0000259" key="1">
    <source>
        <dbReference type="Pfam" id="PF07992"/>
    </source>
</evidence>
<dbReference type="EMBL" id="VOSM01000007">
    <property type="protein sequence ID" value="TXD35813.1"/>
    <property type="molecule type" value="Genomic_DNA"/>
</dbReference>
<protein>
    <recommendedName>
        <fullName evidence="1">FAD/NAD(P)-binding domain-containing protein</fullName>
    </recommendedName>
</protein>
<keyword evidence="3" id="KW-1185">Reference proteome</keyword>
<name>A0A5C6X233_9DELT</name>
<dbReference type="AlphaFoldDB" id="A0A5C6X233"/>
<proteinExistence type="predicted"/>
<reference evidence="2 3" key="1">
    <citation type="submission" date="2019-08" db="EMBL/GenBank/DDBJ databases">
        <title>Bradymonadales sp. TMQ4.</title>
        <authorList>
            <person name="Liang Q."/>
        </authorList>
    </citation>
    <scope>NUCLEOTIDE SEQUENCE [LARGE SCALE GENOMIC DNA]</scope>
    <source>
        <strain evidence="2 3">TMQ4</strain>
    </source>
</reference>
<dbReference type="InterPro" id="IPR036188">
    <property type="entry name" value="FAD/NAD-bd_sf"/>
</dbReference>
<dbReference type="Proteomes" id="UP000321412">
    <property type="component" value="Unassembled WGS sequence"/>
</dbReference>
<dbReference type="Pfam" id="PF07992">
    <property type="entry name" value="Pyr_redox_2"/>
    <property type="match status" value="1"/>
</dbReference>
<organism evidence="2 3">
    <name type="scientific">Lujinxingia vulgaris</name>
    <dbReference type="NCBI Taxonomy" id="2600176"/>
    <lineage>
        <taxon>Bacteria</taxon>
        <taxon>Deltaproteobacteria</taxon>
        <taxon>Bradymonadales</taxon>
        <taxon>Lujinxingiaceae</taxon>
        <taxon>Lujinxingia</taxon>
    </lineage>
</organism>
<feature type="domain" description="FAD/NAD(P)-binding" evidence="1">
    <location>
        <begin position="14"/>
        <end position="334"/>
    </location>
</feature>
<evidence type="ECO:0000313" key="3">
    <source>
        <dbReference type="Proteomes" id="UP000321412"/>
    </source>
</evidence>
<dbReference type="InterPro" id="IPR023753">
    <property type="entry name" value="FAD/NAD-binding_dom"/>
</dbReference>
<dbReference type="Gene3D" id="3.50.50.60">
    <property type="entry name" value="FAD/NAD(P)-binding domain"/>
    <property type="match status" value="1"/>
</dbReference>